<gene>
    <name evidence="3" type="ORF">P167DRAFT_576620</name>
</gene>
<feature type="compositionally biased region" description="Polar residues" evidence="2">
    <location>
        <begin position="195"/>
        <end position="216"/>
    </location>
</feature>
<reference evidence="3 4" key="1">
    <citation type="journal article" date="2018" name="Nat. Ecol. Evol.">
        <title>Pezizomycetes genomes reveal the molecular basis of ectomycorrhizal truffle lifestyle.</title>
        <authorList>
            <person name="Murat C."/>
            <person name="Payen T."/>
            <person name="Noel B."/>
            <person name="Kuo A."/>
            <person name="Morin E."/>
            <person name="Chen J."/>
            <person name="Kohler A."/>
            <person name="Krizsan K."/>
            <person name="Balestrini R."/>
            <person name="Da Silva C."/>
            <person name="Montanini B."/>
            <person name="Hainaut M."/>
            <person name="Levati E."/>
            <person name="Barry K.W."/>
            <person name="Belfiori B."/>
            <person name="Cichocki N."/>
            <person name="Clum A."/>
            <person name="Dockter R.B."/>
            <person name="Fauchery L."/>
            <person name="Guy J."/>
            <person name="Iotti M."/>
            <person name="Le Tacon F."/>
            <person name="Lindquist E.A."/>
            <person name="Lipzen A."/>
            <person name="Malagnac F."/>
            <person name="Mello A."/>
            <person name="Molinier V."/>
            <person name="Miyauchi S."/>
            <person name="Poulain J."/>
            <person name="Riccioni C."/>
            <person name="Rubini A."/>
            <person name="Sitrit Y."/>
            <person name="Splivallo R."/>
            <person name="Traeger S."/>
            <person name="Wang M."/>
            <person name="Zifcakova L."/>
            <person name="Wipf D."/>
            <person name="Zambonelli A."/>
            <person name="Paolocci F."/>
            <person name="Nowrousian M."/>
            <person name="Ottonello S."/>
            <person name="Baldrian P."/>
            <person name="Spatafora J.W."/>
            <person name="Henrissat B."/>
            <person name="Nagy L.G."/>
            <person name="Aury J.M."/>
            <person name="Wincker P."/>
            <person name="Grigoriev I.V."/>
            <person name="Bonfante P."/>
            <person name="Martin F.M."/>
        </authorList>
    </citation>
    <scope>NUCLEOTIDE SEQUENCE [LARGE SCALE GENOMIC DNA]</scope>
    <source>
        <strain evidence="3 4">CCBAS932</strain>
    </source>
</reference>
<proteinExistence type="predicted"/>
<evidence type="ECO:0000256" key="2">
    <source>
        <dbReference type="SAM" id="MobiDB-lite"/>
    </source>
</evidence>
<organism evidence="3 4">
    <name type="scientific">Morchella conica CCBAS932</name>
    <dbReference type="NCBI Taxonomy" id="1392247"/>
    <lineage>
        <taxon>Eukaryota</taxon>
        <taxon>Fungi</taxon>
        <taxon>Dikarya</taxon>
        <taxon>Ascomycota</taxon>
        <taxon>Pezizomycotina</taxon>
        <taxon>Pezizomycetes</taxon>
        <taxon>Pezizales</taxon>
        <taxon>Morchellaceae</taxon>
        <taxon>Morchella</taxon>
    </lineage>
</organism>
<dbReference type="EMBL" id="ML119146">
    <property type="protein sequence ID" value="RPB09974.1"/>
    <property type="molecule type" value="Genomic_DNA"/>
</dbReference>
<keyword evidence="1" id="KW-0175">Coiled coil</keyword>
<feature type="coiled-coil region" evidence="1">
    <location>
        <begin position="469"/>
        <end position="498"/>
    </location>
</feature>
<feature type="compositionally biased region" description="Low complexity" evidence="2">
    <location>
        <begin position="217"/>
        <end position="229"/>
    </location>
</feature>
<feature type="coiled-coil region" evidence="1">
    <location>
        <begin position="534"/>
        <end position="561"/>
    </location>
</feature>
<dbReference type="InParanoid" id="A0A3N4KHD8"/>
<keyword evidence="4" id="KW-1185">Reference proteome</keyword>
<dbReference type="Proteomes" id="UP000277580">
    <property type="component" value="Unassembled WGS sequence"/>
</dbReference>
<feature type="region of interest" description="Disordered" evidence="2">
    <location>
        <begin position="188"/>
        <end position="255"/>
    </location>
</feature>
<sequence length="661" mass="75972">MATPYSFGPPIETKSIHSSSKDLTRIKKIMNEEFPQRPALNVTKSLTPQKKNRNKGVLFFQIIPDDFSESIAPPPISKKQAIKEADLPERPAENFKVTIKNHYGLPINSLKKTEDEHNSLQLPTDDSIKDTAGLIKPFTAKKKNKKWQPLPLDIPTTLNTHIVGRQFYRRNQDPTLNSAQAPPQNAHLTFKRNLPNDNSSPHKPTNITSKMSTNNQPTTHYPTTPTSPSRKATRMSPINNPSEEMHQTNKKPHSAVRVNNRRYQRRGSIYQNALRDRPYYAMIQCGLSRPGSTSSTTSSCSSDGIQSCNQPKNCSFGHEGDRYHDSPWHIQRFVLGFNVDLWESKVGPEGKLDLFNRRNELMAIGDIINREGMKVGHRKLVEMERAKRGLPPQTDEWCWAGRAYKAKTGSFSKYGNGNWEDQTDTSTCEEDNWEDHTLAGTSVSYQGDGDTGDDEEFIDENKIRFEEHLRAETALYEVEQAQAKNAREEEELTLQQNNAILDRELWEQQQEYERDMHARNTREEYDELFWYVNLQVEQQQLRDQEEHRRCYQEQQRQYEAQRHATRAYNIPRPSPYSITTSTVAPMETVRYNKPIARPTTTRTSTISQAVQSSFFVASAVSEIPHKLSPQWIQTPRSHMHGIAGDRWCLFEHFGPVTLSED</sequence>
<evidence type="ECO:0000313" key="3">
    <source>
        <dbReference type="EMBL" id="RPB09974.1"/>
    </source>
</evidence>
<evidence type="ECO:0000256" key="1">
    <source>
        <dbReference type="SAM" id="Coils"/>
    </source>
</evidence>
<dbReference type="AlphaFoldDB" id="A0A3N4KHD8"/>
<protein>
    <submittedName>
        <fullName evidence="3">Uncharacterized protein</fullName>
    </submittedName>
</protein>
<accession>A0A3N4KHD8</accession>
<dbReference type="OrthoDB" id="10388950at2759"/>
<evidence type="ECO:0000313" key="4">
    <source>
        <dbReference type="Proteomes" id="UP000277580"/>
    </source>
</evidence>
<name>A0A3N4KHD8_9PEZI</name>